<dbReference type="EMBL" id="LC339445">
    <property type="protein sequence ID" value="BBB46719.1"/>
    <property type="molecule type" value="Genomic_DNA"/>
</dbReference>
<dbReference type="PRINTS" id="PR01553">
    <property type="entry name" value="TYPE4SSCAGA"/>
</dbReference>
<protein>
    <submittedName>
        <fullName evidence="5">Cag pathogenicity island protein 26</fullName>
    </submittedName>
</protein>
<dbReference type="NCBIfam" id="NF033422">
    <property type="entry name" value="onco_T4SS_CagA"/>
    <property type="match status" value="1"/>
</dbReference>
<dbReference type="InterPro" id="IPR045157">
    <property type="entry name" value="CagA_N"/>
</dbReference>
<dbReference type="Gene3D" id="1.20.120.1270">
    <property type="entry name" value="CagA exotoxin domain III"/>
    <property type="match status" value="4"/>
</dbReference>
<dbReference type="InterPro" id="IPR005169">
    <property type="entry name" value="CagA_C"/>
</dbReference>
<feature type="region of interest" description="Disordered" evidence="2">
    <location>
        <begin position="946"/>
        <end position="965"/>
    </location>
</feature>
<organism evidence="5">
    <name type="scientific">Helicobacter pylori</name>
    <name type="common">Campylobacter pylori</name>
    <dbReference type="NCBI Taxonomy" id="210"/>
    <lineage>
        <taxon>Bacteria</taxon>
        <taxon>Pseudomonadati</taxon>
        <taxon>Campylobacterota</taxon>
        <taxon>Epsilonproteobacteria</taxon>
        <taxon>Campylobacterales</taxon>
        <taxon>Helicobacteraceae</taxon>
        <taxon>Helicobacter</taxon>
    </lineage>
</organism>
<gene>
    <name evidence="5" type="primary">cagA</name>
    <name evidence="5" type="synonym">cag26</name>
</gene>
<proteinExistence type="predicted"/>
<dbReference type="GO" id="GO:0019534">
    <property type="term" value="F:toxin transmembrane transporter activity"/>
    <property type="evidence" value="ECO:0007669"/>
    <property type="project" value="InterPro"/>
</dbReference>
<evidence type="ECO:0000313" key="5">
    <source>
        <dbReference type="EMBL" id="BBB46719.1"/>
    </source>
</evidence>
<feature type="region of interest" description="Disordered" evidence="2">
    <location>
        <begin position="632"/>
        <end position="653"/>
    </location>
</feature>
<reference evidence="5" key="1">
    <citation type="submission" date="2017-11" db="EMBL/GenBank/DDBJ databases">
        <title>Distribution and pathogenic roles of integrating conjugative elements and cag pathogenicity islands of Helicobacter pylori in Indonesia.</title>
        <authorList>
            <person name="Waskito L.A."/>
            <person name="Miftahussurur M."/>
            <person name="Lusida M.I."/>
            <person name="Syam A.F."/>
            <person name="Suzuki R."/>
            <person name="Subsomwong P."/>
            <person name="Uchida T."/>
            <person name="Hamdan M."/>
            <person name="Nasronudin N."/>
            <person name="Yamaoka Y."/>
        </authorList>
    </citation>
    <scope>NUCLEOTIDE SEQUENCE</scope>
    <source>
        <strain evidence="5">MN11</strain>
    </source>
</reference>
<dbReference type="AlphaFoldDB" id="A0A2Z5W9T7"/>
<dbReference type="Pfam" id="PF18971">
    <property type="entry name" value="CagA_N"/>
    <property type="match status" value="1"/>
</dbReference>
<feature type="coiled-coil region" evidence="1">
    <location>
        <begin position="684"/>
        <end position="711"/>
    </location>
</feature>
<dbReference type="Pfam" id="PF03507">
    <property type="entry name" value="CagA"/>
    <property type="match status" value="1"/>
</dbReference>
<evidence type="ECO:0000256" key="1">
    <source>
        <dbReference type="SAM" id="Coils"/>
    </source>
</evidence>
<feature type="domain" description="CagA N-terminal" evidence="4">
    <location>
        <begin position="1"/>
        <end position="872"/>
    </location>
</feature>
<evidence type="ECO:0000259" key="4">
    <source>
        <dbReference type="Pfam" id="PF18971"/>
    </source>
</evidence>
<dbReference type="InterPro" id="IPR004355">
    <property type="entry name" value="IVSec_CagA"/>
</dbReference>
<evidence type="ECO:0000256" key="2">
    <source>
        <dbReference type="SAM" id="MobiDB-lite"/>
    </source>
</evidence>
<dbReference type="Gene3D" id="1.10.357.130">
    <property type="match status" value="1"/>
</dbReference>
<sequence length="1184" mass="132271">MTNETIDQTTTPDQTLNPTDFVPQRFINNLQVAFLKVDNAVASFDPDQKPIVDKDDKDNRQAFEKISQLREEYANKAIKNPTKKNQYFSDFINKSNDLINKDNLIDVNSSVDSFKKFGDQRYQIFMSWVSLQKDPSKINTQTIRNFMENIIQPPISDDKEKAEFLRSAKQSFAGIIIGNQIRSDQKFMGVFDESLKERQEAEKNAEPAGDWLDIFLSFVFNKKQSSDLKETLHQEPRPDFEQNLATTTTDIQGLPPEARDLLDERGNFSKFTLGDMEMLDVEGVADNDPNYKFNQLLIHNNALSSVLMGGHSSIEPEKVSLLYGDNGGPEARHDWNATVGYKDQQGNNVATLINAHLYNGSGLIIAGNEDGIKNPSFYLYKEDQLTGLKQALSQEEIQNKVDFMEFLAKNNAKLENLSEEEKAKFQNEIGDFQKNPKAYLDALGNDHVAFVSKKDNKHLALVTEFGNGEVSYTLKDYGKKQDKALDRETKTTLQGNLKYDGMMFVNYSNFKYTNVSKSPDKGVGATNGVSHLEANLSKVAVFNLPNLNNLAITNFIRRDLEDKLWAKGLSPQEANKLIKDFLSNNKELVGKVSNLNKAVAEAKNTGSYDEVKRAQKDLEKSIRKREHLEKEVAKKLESKNDNKNRMEAKDQANSQKDKIFALINKEASREARAAAYASNLKGIRSELSDKLENINKHLKDFNKSLDELKDGKNKDFSKAEETLKALKGSVENLGINSEWISKIENLNAALNDFKNGKNKDFSKVTQAKSDLENSIKDVSINQKVTDKVDNLNETVSTAKLTGDFSKVEQALAELKDLSLDQKLDQKNESFNVGKNSDLQSVRDSVRGTLVGNGLSKTEATKLSKNFSEIRKELSEKLFGKSNSNGLKNNEEPIYAQVNKKKTGQATSPEEPIYTQVAKKVNARIDRLNKIASTINAKVDQLNRTASASKGVGDSSGAGRSTSPEPIYATIDFDEANQAGFPLRRYAGVDDLSRVGLSREQELTRKIGDLNQAVSEAKAGFFGNLEQTIDELKDSTKKNALNLWVESTKQVPTSLQAKLDNYATNSHTRINSNVKNGAINEKATGMLTQKNPEWLKLVNDKIVAHNVGSAPLSAYDNIGFNQKNMKDYSDSFKFSTKLNSAIKDIKSSFVQFLTNTFSVGTYSLAKANAELGVKNINTKSGFQKS</sequence>
<feature type="domain" description="CagA exotoxin phosphopeptide substrate mimic region" evidence="3">
    <location>
        <begin position="977"/>
        <end position="1009"/>
    </location>
</feature>
<evidence type="ECO:0000259" key="3">
    <source>
        <dbReference type="Pfam" id="PF03507"/>
    </source>
</evidence>
<name>A0A2Z5W9T7_HELPX</name>
<keyword evidence="1" id="KW-0175">Coiled coil</keyword>
<accession>A0A2Z5W9T7</accession>